<accession>A0A941I305</accession>
<organism evidence="1 2">
    <name type="scientific">Undibacterium baiyunense</name>
    <dbReference type="NCBI Taxonomy" id="2828731"/>
    <lineage>
        <taxon>Bacteria</taxon>
        <taxon>Pseudomonadati</taxon>
        <taxon>Pseudomonadota</taxon>
        <taxon>Betaproteobacteria</taxon>
        <taxon>Burkholderiales</taxon>
        <taxon>Oxalobacteraceae</taxon>
        <taxon>Undibacterium</taxon>
    </lineage>
</organism>
<dbReference type="AlphaFoldDB" id="A0A941I305"/>
<comment type="caution">
    <text evidence="1">The sequence shown here is derived from an EMBL/GenBank/DDBJ whole genome shotgun (WGS) entry which is preliminary data.</text>
</comment>
<evidence type="ECO:0000313" key="1">
    <source>
        <dbReference type="EMBL" id="MBR7745911.1"/>
    </source>
</evidence>
<dbReference type="RefSeq" id="WP_212683267.1">
    <property type="nucleotide sequence ID" value="NZ_JAGSPM010000002.1"/>
</dbReference>
<keyword evidence="2" id="KW-1185">Reference proteome</keyword>
<dbReference type="EMBL" id="JAGSPM010000002">
    <property type="protein sequence ID" value="MBR7745911.1"/>
    <property type="molecule type" value="Genomic_DNA"/>
</dbReference>
<reference evidence="1 2" key="1">
    <citation type="submission" date="2021-04" db="EMBL/GenBank/DDBJ databases">
        <title>novel species isolated from subtropical streams in China.</title>
        <authorList>
            <person name="Lu H."/>
        </authorList>
    </citation>
    <scope>NUCLEOTIDE SEQUENCE [LARGE SCALE GENOMIC DNA]</scope>
    <source>
        <strain evidence="1 2">BYS107W</strain>
    </source>
</reference>
<evidence type="ECO:0000313" key="2">
    <source>
        <dbReference type="Proteomes" id="UP000680158"/>
    </source>
</evidence>
<dbReference type="Proteomes" id="UP000680158">
    <property type="component" value="Unassembled WGS sequence"/>
</dbReference>
<sequence>MKRDFEFLTYLVADFFSRKSVRDTLSTISYFEISGWEKWVQIEFAKFCMDHEEISDWGRELRYELDKRMSNGKSSCSIDFLIRQKRKQSPIGIEIKQHPSPNGCVKAMLKDIAKVQQIKYSQDDLRGIWCIGIHAAESAAEVSRLVTYHADRLDININPQFVFSKEIGKTGFSVTVL</sequence>
<protein>
    <submittedName>
        <fullName evidence="1">Uncharacterized protein</fullName>
    </submittedName>
</protein>
<name>A0A941I305_9BURK</name>
<gene>
    <name evidence="1" type="ORF">KDM92_04910</name>
</gene>
<proteinExistence type="predicted"/>